<feature type="transmembrane region" description="Helical" evidence="6">
    <location>
        <begin position="53"/>
        <end position="72"/>
    </location>
</feature>
<gene>
    <name evidence="8" type="ORF">GGQ66_004369</name>
</gene>
<dbReference type="PANTHER" id="PTHR47371:SF3">
    <property type="entry name" value="PHOSPHOGLYCEROL TRANSFERASE I"/>
    <property type="match status" value="1"/>
</dbReference>
<dbReference type="GO" id="GO:0005886">
    <property type="term" value="C:plasma membrane"/>
    <property type="evidence" value="ECO:0007669"/>
    <property type="project" value="UniProtKB-SubCell"/>
</dbReference>
<comment type="caution">
    <text evidence="8">The sequence shown here is derived from an EMBL/GenBank/DDBJ whole genome shotgun (WGS) entry which is preliminary data.</text>
</comment>
<keyword evidence="9" id="KW-1185">Reference proteome</keyword>
<evidence type="ECO:0000313" key="9">
    <source>
        <dbReference type="Proteomes" id="UP000584824"/>
    </source>
</evidence>
<proteinExistence type="predicted"/>
<keyword evidence="3 6" id="KW-0812">Transmembrane</keyword>
<organism evidence="8 9">
    <name type="scientific">Allorhizobium borbori</name>
    <dbReference type="NCBI Taxonomy" id="485907"/>
    <lineage>
        <taxon>Bacteria</taxon>
        <taxon>Pseudomonadati</taxon>
        <taxon>Pseudomonadota</taxon>
        <taxon>Alphaproteobacteria</taxon>
        <taxon>Hyphomicrobiales</taxon>
        <taxon>Rhizobiaceae</taxon>
        <taxon>Rhizobium/Agrobacterium group</taxon>
        <taxon>Allorhizobium</taxon>
    </lineage>
</organism>
<dbReference type="AlphaFoldDB" id="A0A7W6K7N4"/>
<keyword evidence="2" id="KW-1003">Cell membrane</keyword>
<evidence type="ECO:0000313" key="8">
    <source>
        <dbReference type="EMBL" id="MBB4105781.1"/>
    </source>
</evidence>
<evidence type="ECO:0000256" key="6">
    <source>
        <dbReference type="SAM" id="Phobius"/>
    </source>
</evidence>
<keyword evidence="5 6" id="KW-0472">Membrane</keyword>
<dbReference type="Proteomes" id="UP000584824">
    <property type="component" value="Unassembled WGS sequence"/>
</dbReference>
<evidence type="ECO:0000256" key="3">
    <source>
        <dbReference type="ARBA" id="ARBA00022692"/>
    </source>
</evidence>
<evidence type="ECO:0000256" key="2">
    <source>
        <dbReference type="ARBA" id="ARBA00022475"/>
    </source>
</evidence>
<dbReference type="RefSeq" id="WP_183795575.1">
    <property type="nucleotide sequence ID" value="NZ_JACIDU010000030.1"/>
</dbReference>
<sequence length="529" mass="60299">MFEGLHDHPVALTVACYAVAALVVYLTDPFAMPKSERDRSRIERTPGRIALELAARLPIILFVFSIFFAISWRPLYGAVGTISFFVIFTGISRAKFIFIREPLVFSDIALVMDVFKYKTIFYATRLNILFWIVALGYVFGASAAFMVFEPSVLPDRFRFFWVLVGLSVPILPIILLFVRPVGQAASWISEKLLRTLKVKVNTVRFGTFTSVAYHFMIWLGMRRDAIVAELTHGLQNVIHELIGAEEGDAPLVVVWQSESFLDLRNVGDAELQLPTIDRLKERAAQWGRLTSVFEGGYTLRTEFSVLSGLQPDDVHADASYPYLRAAHYSDIVWPSKLRKAGWLTHFIHPYDSTFFHRNKAMPLLGFSEMTMLDAFDHNPERDGPYVSDQRLTEKVVNIVGALEDARPALLFVASMANHGPWEPGRCEGMTDPVEIYRELLRRADAALGALVEELDKLERPVWLTFYGDHAPLLKRFADPFPDPRTDYFIVPLGGARQEAHKPTRARVEAPWNLFETLLWHSHLYKEQFR</sequence>
<evidence type="ECO:0000259" key="7">
    <source>
        <dbReference type="Pfam" id="PF00884"/>
    </source>
</evidence>
<dbReference type="GO" id="GO:0016740">
    <property type="term" value="F:transferase activity"/>
    <property type="evidence" value="ECO:0007669"/>
    <property type="project" value="UniProtKB-KW"/>
</dbReference>
<dbReference type="PANTHER" id="PTHR47371">
    <property type="entry name" value="LIPOTEICHOIC ACID SYNTHASE"/>
    <property type="match status" value="1"/>
</dbReference>
<accession>A0A7W6K7N4</accession>
<evidence type="ECO:0000256" key="1">
    <source>
        <dbReference type="ARBA" id="ARBA00004651"/>
    </source>
</evidence>
<feature type="transmembrane region" description="Helical" evidence="6">
    <location>
        <begin position="78"/>
        <end position="98"/>
    </location>
</feature>
<reference evidence="8 9" key="1">
    <citation type="submission" date="2020-08" db="EMBL/GenBank/DDBJ databases">
        <title>Genomic Encyclopedia of Type Strains, Phase IV (KMG-IV): sequencing the most valuable type-strain genomes for metagenomic binning, comparative biology and taxonomic classification.</title>
        <authorList>
            <person name="Goeker M."/>
        </authorList>
    </citation>
    <scope>NUCLEOTIDE SEQUENCE [LARGE SCALE GENOMIC DNA]</scope>
    <source>
        <strain evidence="8 9">DSM 26385</strain>
    </source>
</reference>
<dbReference type="InterPro" id="IPR017850">
    <property type="entry name" value="Alkaline_phosphatase_core_sf"/>
</dbReference>
<feature type="transmembrane region" description="Helical" evidence="6">
    <location>
        <begin position="202"/>
        <end position="221"/>
    </location>
</feature>
<feature type="transmembrane region" description="Helical" evidence="6">
    <location>
        <begin position="12"/>
        <end position="32"/>
    </location>
</feature>
<keyword evidence="8" id="KW-0808">Transferase</keyword>
<dbReference type="Gene3D" id="3.40.720.10">
    <property type="entry name" value="Alkaline Phosphatase, subunit A"/>
    <property type="match status" value="1"/>
</dbReference>
<evidence type="ECO:0000256" key="5">
    <source>
        <dbReference type="ARBA" id="ARBA00023136"/>
    </source>
</evidence>
<dbReference type="InterPro" id="IPR050448">
    <property type="entry name" value="OpgB/LTA_synthase_biosynth"/>
</dbReference>
<dbReference type="SUPFAM" id="SSF53649">
    <property type="entry name" value="Alkaline phosphatase-like"/>
    <property type="match status" value="1"/>
</dbReference>
<dbReference type="EMBL" id="JACIDU010000030">
    <property type="protein sequence ID" value="MBB4105781.1"/>
    <property type="molecule type" value="Genomic_DNA"/>
</dbReference>
<dbReference type="InterPro" id="IPR000917">
    <property type="entry name" value="Sulfatase_N"/>
</dbReference>
<feature type="transmembrane region" description="Helical" evidence="6">
    <location>
        <begin position="160"/>
        <end position="181"/>
    </location>
</feature>
<comment type="subcellular location">
    <subcellularLocation>
        <location evidence="1">Cell membrane</location>
        <topology evidence="1">Multi-pass membrane protein</topology>
    </subcellularLocation>
</comment>
<keyword evidence="4 6" id="KW-1133">Transmembrane helix</keyword>
<protein>
    <submittedName>
        <fullName evidence="8">Phosphoglycerol transferase MdoB-like AlkP superfamily enzyme</fullName>
    </submittedName>
</protein>
<dbReference type="CDD" id="cd16015">
    <property type="entry name" value="LTA_synthase"/>
    <property type="match status" value="1"/>
</dbReference>
<feature type="transmembrane region" description="Helical" evidence="6">
    <location>
        <begin position="128"/>
        <end position="148"/>
    </location>
</feature>
<feature type="domain" description="Sulfatase N-terminal" evidence="7">
    <location>
        <begin position="251"/>
        <end position="518"/>
    </location>
</feature>
<name>A0A7W6K7N4_9HYPH</name>
<dbReference type="Pfam" id="PF00884">
    <property type="entry name" value="Sulfatase"/>
    <property type="match status" value="1"/>
</dbReference>
<evidence type="ECO:0000256" key="4">
    <source>
        <dbReference type="ARBA" id="ARBA00022989"/>
    </source>
</evidence>